<dbReference type="EMBL" id="JARKNE010000007">
    <property type="protein sequence ID" value="KAK5820391.1"/>
    <property type="molecule type" value="Genomic_DNA"/>
</dbReference>
<gene>
    <name evidence="1" type="ORF">PVK06_025438</name>
</gene>
<keyword evidence="2" id="KW-1185">Reference proteome</keyword>
<evidence type="ECO:0000313" key="1">
    <source>
        <dbReference type="EMBL" id="KAK5820391.1"/>
    </source>
</evidence>
<protein>
    <submittedName>
        <fullName evidence="1">Uncharacterized protein</fullName>
    </submittedName>
</protein>
<proteinExistence type="predicted"/>
<accession>A0ABR0PGK9</accession>
<reference evidence="1 2" key="1">
    <citation type="submission" date="2023-03" db="EMBL/GenBank/DDBJ databases">
        <title>WGS of Gossypium arboreum.</title>
        <authorList>
            <person name="Yu D."/>
        </authorList>
    </citation>
    <scope>NUCLEOTIDE SEQUENCE [LARGE SCALE GENOMIC DNA]</scope>
    <source>
        <tissue evidence="1">Leaf</tissue>
    </source>
</reference>
<dbReference type="Proteomes" id="UP001358586">
    <property type="component" value="Chromosome 7"/>
</dbReference>
<comment type="caution">
    <text evidence="1">The sequence shown here is derived from an EMBL/GenBank/DDBJ whole genome shotgun (WGS) entry which is preliminary data.</text>
</comment>
<organism evidence="1 2">
    <name type="scientific">Gossypium arboreum</name>
    <name type="common">Tree cotton</name>
    <name type="synonym">Gossypium nanking</name>
    <dbReference type="NCBI Taxonomy" id="29729"/>
    <lineage>
        <taxon>Eukaryota</taxon>
        <taxon>Viridiplantae</taxon>
        <taxon>Streptophyta</taxon>
        <taxon>Embryophyta</taxon>
        <taxon>Tracheophyta</taxon>
        <taxon>Spermatophyta</taxon>
        <taxon>Magnoliopsida</taxon>
        <taxon>eudicotyledons</taxon>
        <taxon>Gunneridae</taxon>
        <taxon>Pentapetalae</taxon>
        <taxon>rosids</taxon>
        <taxon>malvids</taxon>
        <taxon>Malvales</taxon>
        <taxon>Malvaceae</taxon>
        <taxon>Malvoideae</taxon>
        <taxon>Gossypium</taxon>
    </lineage>
</organism>
<evidence type="ECO:0000313" key="2">
    <source>
        <dbReference type="Proteomes" id="UP001358586"/>
    </source>
</evidence>
<sequence>MEFVESNKQDMGEWVDLKTDDSFSKATIEQHLNQFKSIIRQYGAEFEAKLQEFDLIPNPDIQKLLRVEIGDDSEQVSITKLEDGDVVEPMEPESIDKYIKVNNNERTGIDENGT</sequence>
<name>A0ABR0PGK9_GOSAR</name>